<dbReference type="InterPro" id="IPR027417">
    <property type="entry name" value="P-loop_NTPase"/>
</dbReference>
<keyword evidence="1" id="KW-0677">Repeat</keyword>
<feature type="region of interest" description="Disordered" evidence="2">
    <location>
        <begin position="13"/>
        <end position="36"/>
    </location>
</feature>
<dbReference type="EMBL" id="NAJO01000002">
    <property type="protein sequence ID" value="OQO14028.1"/>
    <property type="molecule type" value="Genomic_DNA"/>
</dbReference>
<keyword evidence="5" id="KW-1185">Reference proteome</keyword>
<proteinExistence type="predicted"/>
<evidence type="ECO:0000313" key="4">
    <source>
        <dbReference type="EMBL" id="OQO14028.1"/>
    </source>
</evidence>
<evidence type="ECO:0000313" key="5">
    <source>
        <dbReference type="Proteomes" id="UP000192596"/>
    </source>
</evidence>
<evidence type="ECO:0000259" key="3">
    <source>
        <dbReference type="Pfam" id="PF24883"/>
    </source>
</evidence>
<dbReference type="PANTHER" id="PTHR10039:SF14">
    <property type="entry name" value="NACHT DOMAIN-CONTAINING PROTEIN"/>
    <property type="match status" value="1"/>
</dbReference>
<dbReference type="AlphaFoldDB" id="A0A1V8TRU2"/>
<dbReference type="SUPFAM" id="SSF52540">
    <property type="entry name" value="P-loop containing nucleoside triphosphate hydrolases"/>
    <property type="match status" value="1"/>
</dbReference>
<organism evidence="4 5">
    <name type="scientific">Cryoendolithus antarcticus</name>
    <dbReference type="NCBI Taxonomy" id="1507870"/>
    <lineage>
        <taxon>Eukaryota</taxon>
        <taxon>Fungi</taxon>
        <taxon>Dikarya</taxon>
        <taxon>Ascomycota</taxon>
        <taxon>Pezizomycotina</taxon>
        <taxon>Dothideomycetes</taxon>
        <taxon>Dothideomycetidae</taxon>
        <taxon>Cladosporiales</taxon>
        <taxon>Cladosporiaceae</taxon>
        <taxon>Cryoendolithus</taxon>
    </lineage>
</organism>
<dbReference type="InParanoid" id="A0A1V8TRU2"/>
<reference evidence="5" key="1">
    <citation type="submission" date="2017-03" db="EMBL/GenBank/DDBJ databases">
        <title>Genomes of endolithic fungi from Antarctica.</title>
        <authorList>
            <person name="Coleine C."/>
            <person name="Masonjones S."/>
            <person name="Stajich J.E."/>
        </authorList>
    </citation>
    <scope>NUCLEOTIDE SEQUENCE [LARGE SCALE GENOMIC DNA]</scope>
    <source>
        <strain evidence="5">CCFEE 5527</strain>
    </source>
</reference>
<accession>A0A1V8TRU2</accession>
<dbReference type="Proteomes" id="UP000192596">
    <property type="component" value="Unassembled WGS sequence"/>
</dbReference>
<sequence>MAEAEELTAAVSGFAIGPGPQNLNSGNGQQTNATMSGGMQNTQYIAQAQHFLSPSLETAKDYLDALFVTDPAVDRDKLERLKGAPIQDDAPHLLHIRGGPGKGKTMLSIYLTGELDLMKRSILVYYFFMAGDPRRDNATAMMRTLIWQLVNTAAEPQLVNHLSECMVSTVRSKQVMSEPETMWKMFTALVGALQQREVYCIIDGLDECISDDQDWIARKLIGNGPDGGLTILRTLGLSRPTLDLRSARHIDLDGAASPEIASDVRLYISTATTAIADRLDLSEAKRTMLEFDLAERAQGSFLWISFAISACARKGTYTRLMESLEKMPEGLFGIYRRILDDIEDDCKSDVVRVLQWVAMAKRPLHVRELAFLLRPTTTAFEEQIELTCDHIALCGPFLQLQEVEAHDWDTLFGNTRFQTLLQPVPRYRNRTQVNFVHDTVKEYLLNTAEHTGKKGASYLLLLHNPSLNIKNGRGHTAFDHAAWTNHKAAGLLVAARESEPTDLAERWERVRTAAVHAHLADYEVDLAHEAANPVIPTDEAPVIDWVEWMTQEMEDLNTTKQSLILRFGNSEDTGAKES</sequence>
<dbReference type="Pfam" id="PF24883">
    <property type="entry name" value="NPHP3_N"/>
    <property type="match status" value="1"/>
</dbReference>
<dbReference type="Gene3D" id="3.40.50.300">
    <property type="entry name" value="P-loop containing nucleotide triphosphate hydrolases"/>
    <property type="match status" value="1"/>
</dbReference>
<evidence type="ECO:0000256" key="2">
    <source>
        <dbReference type="SAM" id="MobiDB-lite"/>
    </source>
</evidence>
<dbReference type="InterPro" id="IPR056884">
    <property type="entry name" value="NPHP3-like_N"/>
</dbReference>
<dbReference type="PANTHER" id="PTHR10039">
    <property type="entry name" value="AMELOGENIN"/>
    <property type="match status" value="1"/>
</dbReference>
<comment type="caution">
    <text evidence="4">The sequence shown here is derived from an EMBL/GenBank/DDBJ whole genome shotgun (WGS) entry which is preliminary data.</text>
</comment>
<protein>
    <recommendedName>
        <fullName evidence="3">Nephrocystin 3-like N-terminal domain-containing protein</fullName>
    </recommendedName>
</protein>
<feature type="domain" description="Nephrocystin 3-like N-terminal" evidence="3">
    <location>
        <begin position="89"/>
        <end position="214"/>
    </location>
</feature>
<evidence type="ECO:0000256" key="1">
    <source>
        <dbReference type="ARBA" id="ARBA00022737"/>
    </source>
</evidence>
<feature type="compositionally biased region" description="Polar residues" evidence="2">
    <location>
        <begin position="21"/>
        <end position="36"/>
    </location>
</feature>
<name>A0A1V8TRU2_9PEZI</name>
<gene>
    <name evidence="4" type="ORF">B0A48_00903</name>
</gene>
<dbReference type="OrthoDB" id="5418336at2759"/>